<feature type="domain" description="SIAH-type" evidence="13">
    <location>
        <begin position="151"/>
        <end position="209"/>
    </location>
</feature>
<keyword evidence="9" id="KW-0862">Zinc</keyword>
<comment type="catalytic activity">
    <reaction evidence="1">
        <text>S-ubiquitinyl-[E2 ubiquitin-conjugating enzyme]-L-cysteine + [acceptor protein]-L-lysine = [E2 ubiquitin-conjugating enzyme]-L-cysteine + N(6)-ubiquitinyl-[acceptor protein]-L-lysine.</text>
        <dbReference type="EC" id="2.3.2.27"/>
    </reaction>
</comment>
<dbReference type="PANTHER" id="PTHR46632:SF16">
    <property type="entry name" value="E3 UBIQUITIN-PROTEIN LIGASE SINA-LIKE 10"/>
    <property type="match status" value="1"/>
</dbReference>
<keyword evidence="6" id="KW-0479">Metal-binding</keyword>
<dbReference type="InterPro" id="IPR013083">
    <property type="entry name" value="Znf_RING/FYVE/PHD"/>
</dbReference>
<protein>
    <recommendedName>
        <fullName evidence="4">RING-type E3 ubiquitin transferase</fullName>
        <ecNumber evidence="4">2.3.2.27</ecNumber>
    </recommendedName>
</protein>
<dbReference type="Gene3D" id="3.30.40.10">
    <property type="entry name" value="Zinc/RING finger domain, C3HC4 (zinc finger)"/>
    <property type="match status" value="1"/>
</dbReference>
<gene>
    <name evidence="14" type="primary">BnaC06g12240D</name>
    <name evidence="14" type="ORF">GSBRNA2T00036798001</name>
</gene>
<dbReference type="InterPro" id="IPR049548">
    <property type="entry name" value="Sina-like_RING"/>
</dbReference>
<evidence type="ECO:0000256" key="2">
    <source>
        <dbReference type="ARBA" id="ARBA00004906"/>
    </source>
</evidence>
<proteinExistence type="inferred from homology"/>
<dbReference type="AlphaFoldDB" id="A0A078GQU0"/>
<dbReference type="InterPro" id="IPR044286">
    <property type="entry name" value="SINL_plant"/>
</dbReference>
<dbReference type="STRING" id="3708.A0A078GQU0"/>
<dbReference type="CDD" id="cd16571">
    <property type="entry name" value="RING-HC_SIAHs"/>
    <property type="match status" value="1"/>
</dbReference>
<dbReference type="PaxDb" id="3708-A0A078GQU0"/>
<organism evidence="14 15">
    <name type="scientific">Brassica napus</name>
    <name type="common">Rape</name>
    <dbReference type="NCBI Taxonomy" id="3708"/>
    <lineage>
        <taxon>Eukaryota</taxon>
        <taxon>Viridiplantae</taxon>
        <taxon>Streptophyta</taxon>
        <taxon>Embryophyta</taxon>
        <taxon>Tracheophyta</taxon>
        <taxon>Spermatophyta</taxon>
        <taxon>Magnoliopsida</taxon>
        <taxon>eudicotyledons</taxon>
        <taxon>Gunneridae</taxon>
        <taxon>Pentapetalae</taxon>
        <taxon>rosids</taxon>
        <taxon>malvids</taxon>
        <taxon>Brassicales</taxon>
        <taxon>Brassicaceae</taxon>
        <taxon>Brassiceae</taxon>
        <taxon>Brassica</taxon>
    </lineage>
</organism>
<comment type="similarity">
    <text evidence="3">Belongs to the SINA (Seven in absentia) family.</text>
</comment>
<evidence type="ECO:0000256" key="1">
    <source>
        <dbReference type="ARBA" id="ARBA00000900"/>
    </source>
</evidence>
<dbReference type="InterPro" id="IPR013010">
    <property type="entry name" value="Znf_SIAH"/>
</dbReference>
<evidence type="ECO:0000256" key="10">
    <source>
        <dbReference type="ARBA" id="ARBA00024004"/>
    </source>
</evidence>
<dbReference type="PANTHER" id="PTHR46632">
    <property type="entry name" value="E3 UBIQUITIN-PROTEIN LIGASE SINA-LIKE 4"/>
    <property type="match status" value="1"/>
</dbReference>
<dbReference type="GO" id="GO:0016567">
    <property type="term" value="P:protein ubiquitination"/>
    <property type="evidence" value="ECO:0007669"/>
    <property type="project" value="UniProtKB-UniPathway"/>
</dbReference>
<evidence type="ECO:0000313" key="14">
    <source>
        <dbReference type="EMBL" id="CDY27008.1"/>
    </source>
</evidence>
<evidence type="ECO:0000256" key="11">
    <source>
        <dbReference type="PROSITE-ProRule" id="PRU00455"/>
    </source>
</evidence>
<keyword evidence="7 11" id="KW-0863">Zinc-finger</keyword>
<comment type="pathway">
    <text evidence="2">Protein modification; protein ubiquitination.</text>
</comment>
<feature type="compositionally biased region" description="Acidic residues" evidence="12">
    <location>
        <begin position="29"/>
        <end position="58"/>
    </location>
</feature>
<reference evidence="14 15" key="1">
    <citation type="journal article" date="2014" name="Science">
        <title>Plant genetics. Early allopolyploid evolution in the post-Neolithic Brassica napus oilseed genome.</title>
        <authorList>
            <person name="Chalhoub B."/>
            <person name="Denoeud F."/>
            <person name="Liu S."/>
            <person name="Parkin I.A."/>
            <person name="Tang H."/>
            <person name="Wang X."/>
            <person name="Chiquet J."/>
            <person name="Belcram H."/>
            <person name="Tong C."/>
            <person name="Samans B."/>
            <person name="Correa M."/>
            <person name="Da Silva C."/>
            <person name="Just J."/>
            <person name="Falentin C."/>
            <person name="Koh C.S."/>
            <person name="Le Clainche I."/>
            <person name="Bernard M."/>
            <person name="Bento P."/>
            <person name="Noel B."/>
            <person name="Labadie K."/>
            <person name="Alberti A."/>
            <person name="Charles M."/>
            <person name="Arnaud D."/>
            <person name="Guo H."/>
            <person name="Daviaud C."/>
            <person name="Alamery S."/>
            <person name="Jabbari K."/>
            <person name="Zhao M."/>
            <person name="Edger P.P."/>
            <person name="Chelaifa H."/>
            <person name="Tack D."/>
            <person name="Lassalle G."/>
            <person name="Mestiri I."/>
            <person name="Schnel N."/>
            <person name="Le Paslier M.C."/>
            <person name="Fan G."/>
            <person name="Renault V."/>
            <person name="Bayer P.E."/>
            <person name="Golicz A.A."/>
            <person name="Manoli S."/>
            <person name="Lee T.H."/>
            <person name="Thi V.H."/>
            <person name="Chalabi S."/>
            <person name="Hu Q."/>
            <person name="Fan C."/>
            <person name="Tollenaere R."/>
            <person name="Lu Y."/>
            <person name="Battail C."/>
            <person name="Shen J."/>
            <person name="Sidebottom C.H."/>
            <person name="Wang X."/>
            <person name="Canaguier A."/>
            <person name="Chauveau A."/>
            <person name="Berard A."/>
            <person name="Deniot G."/>
            <person name="Guan M."/>
            <person name="Liu Z."/>
            <person name="Sun F."/>
            <person name="Lim Y.P."/>
            <person name="Lyons E."/>
            <person name="Town C.D."/>
            <person name="Bancroft I."/>
            <person name="Wang X."/>
            <person name="Meng J."/>
            <person name="Ma J."/>
            <person name="Pires J.C."/>
            <person name="King G.J."/>
            <person name="Brunel D."/>
            <person name="Delourme R."/>
            <person name="Renard M."/>
            <person name="Aury J.M."/>
            <person name="Adams K.L."/>
            <person name="Batley J."/>
            <person name="Snowdon R.J."/>
            <person name="Tost J."/>
            <person name="Edwards D."/>
            <person name="Zhou Y."/>
            <person name="Hua W."/>
            <person name="Sharpe A.G."/>
            <person name="Paterson A.H."/>
            <person name="Guan C."/>
            <person name="Wincker P."/>
        </authorList>
    </citation>
    <scope>NUCLEOTIDE SEQUENCE [LARGE SCALE GENOMIC DNA]</scope>
    <source>
        <strain evidence="15">cv. Darmor-bzh</strain>
    </source>
</reference>
<dbReference type="SUPFAM" id="SSF49599">
    <property type="entry name" value="TRAF domain-like"/>
    <property type="match status" value="1"/>
</dbReference>
<feature type="region of interest" description="Disordered" evidence="12">
    <location>
        <begin position="1"/>
        <end position="59"/>
    </location>
</feature>
<evidence type="ECO:0000256" key="7">
    <source>
        <dbReference type="ARBA" id="ARBA00022771"/>
    </source>
</evidence>
<evidence type="ECO:0000256" key="9">
    <source>
        <dbReference type="ARBA" id="ARBA00022833"/>
    </source>
</evidence>
<dbReference type="UniPathway" id="UPA00143"/>
<keyword evidence="5" id="KW-0808">Transferase</keyword>
<dbReference type="KEGG" id="bna:106391365"/>
<dbReference type="Pfam" id="PF21361">
    <property type="entry name" value="Sina_ZnF"/>
    <property type="match status" value="1"/>
</dbReference>
<dbReference type="Gramene" id="CDY27008">
    <property type="protein sequence ID" value="CDY27008"/>
    <property type="gene ID" value="GSBRNA2T00036798001"/>
</dbReference>
<keyword evidence="15" id="KW-1185">Reference proteome</keyword>
<dbReference type="EMBL" id="LK032198">
    <property type="protein sequence ID" value="CDY27008.1"/>
    <property type="molecule type" value="Genomic_DNA"/>
</dbReference>
<evidence type="ECO:0000256" key="6">
    <source>
        <dbReference type="ARBA" id="ARBA00022723"/>
    </source>
</evidence>
<dbReference type="PROSITE" id="PS51081">
    <property type="entry name" value="ZF_SIAH"/>
    <property type="match status" value="1"/>
</dbReference>
<dbReference type="GO" id="GO:0008270">
    <property type="term" value="F:zinc ion binding"/>
    <property type="evidence" value="ECO:0007669"/>
    <property type="project" value="UniProtKB-KW"/>
</dbReference>
<evidence type="ECO:0000256" key="8">
    <source>
        <dbReference type="ARBA" id="ARBA00022786"/>
    </source>
</evidence>
<evidence type="ECO:0000313" key="15">
    <source>
        <dbReference type="Proteomes" id="UP000028999"/>
    </source>
</evidence>
<dbReference type="Proteomes" id="UP000028999">
    <property type="component" value="Unassembled WGS sequence"/>
</dbReference>
<name>A0A078GQU0_BRANA</name>
<evidence type="ECO:0000259" key="13">
    <source>
        <dbReference type="PROSITE" id="PS51081"/>
    </source>
</evidence>
<dbReference type="OrthoDB" id="4788989at2759"/>
<evidence type="ECO:0000256" key="4">
    <source>
        <dbReference type="ARBA" id="ARBA00012483"/>
    </source>
</evidence>
<keyword evidence="8" id="KW-0833">Ubl conjugation pathway</keyword>
<dbReference type="GO" id="GO:0061630">
    <property type="term" value="F:ubiquitin protein ligase activity"/>
    <property type="evidence" value="ECO:0007669"/>
    <property type="project" value="UniProtKB-EC"/>
</dbReference>
<comment type="function">
    <text evidence="10">E3 ubiquitin-protein ligase that mediates ubiquitination and subsequent proteasomal degradation of target proteins. E3 ubiquitin ligases accept ubiquitin from an E2 ubiquitin-conjugating enzyme in the form of a thioester and then directly transfers the ubiquitin to targeted substrates. It probably triggers the ubiquitin-mediated degradation of different substrates.</text>
</comment>
<dbReference type="SMR" id="A0A078GQU0"/>
<sequence length="329" mass="36508">MARFSVSGGDDGEGSSNHQSRKRQRLPSIDEDEETAGSSGEEDEEDDRQIESMSDDSDREVVIEEARRIAEDPVTSQISSSKDSSLSVTLLDPDVLDCPICCEPLKAPIFQCDNGHLACSVCCAKVRNICPSCTLPVGYIRCRAMEKVIETSRVSCTNAKYGCKEKMLYGNRFSHEKLCVFPPCSCPVLNCNYTGYYKDLNSHVRAKHKDEVIPFVWDVSVTIRLDKTTILQEEKDGEVMVVQVFRGLHVVYVVVTCIAPSAREVGCFSYYLVTVPLAVDGSLVQRSMMKNIQKLSNEQPEDGFMVIPSYMLSGSSRILLGRGRAYGHA</sequence>
<evidence type="ECO:0000256" key="12">
    <source>
        <dbReference type="SAM" id="MobiDB-lite"/>
    </source>
</evidence>
<dbReference type="EC" id="2.3.2.27" evidence="4"/>
<evidence type="ECO:0000256" key="3">
    <source>
        <dbReference type="ARBA" id="ARBA00009119"/>
    </source>
</evidence>
<dbReference type="Pfam" id="PF21362">
    <property type="entry name" value="Sina_RING"/>
    <property type="match status" value="1"/>
</dbReference>
<evidence type="ECO:0000256" key="5">
    <source>
        <dbReference type="ARBA" id="ARBA00022679"/>
    </source>
</evidence>
<dbReference type="OMA" id="SCSYAKW"/>
<accession>A0A078GQU0</accession>